<gene>
    <name evidence="2" type="ORF">ACFQY0_06995</name>
</gene>
<proteinExistence type="predicted"/>
<evidence type="ECO:0000313" key="3">
    <source>
        <dbReference type="Proteomes" id="UP001596472"/>
    </source>
</evidence>
<sequence length="348" mass="39718">MLSRVANALYWMVRNVERADNLARMLEVNEQLLLDVDHIDLPRIDAFWRPIILSTGDEELFDEHYPDGGSSEIIQFLSLSSSNPNSIRSCIAQARENARTVRDQLSESIWEELNGLYLFLQSSEANSLLCSNPQQFHETIRKSANVFNGIISSNLSHDEAWNFMDLGRNMERADKITRILDFTTFLPQKGAEASLIDHHWNATLRACGARSSFQSRFHNQISPKNIIDFLIFDRDFPRSVRFCIDSVDAALHRISRNPRGSFSNEAERASGRLLASLAYGSVEEVLEQQLHDYLDALQTQFNLIGEEIFREYVLLPDSDESVPAIPGESISAVVAWEIQQQQEQQQQQ</sequence>
<dbReference type="EMBL" id="JBHTBS010000003">
    <property type="protein sequence ID" value="MFC7336918.1"/>
    <property type="molecule type" value="Genomic_DNA"/>
</dbReference>
<dbReference type="Pfam" id="PF04168">
    <property type="entry name" value="Alpha-E"/>
    <property type="match status" value="1"/>
</dbReference>
<name>A0ABW2L3J6_9BACT</name>
<dbReference type="Proteomes" id="UP001596472">
    <property type="component" value="Unassembled WGS sequence"/>
</dbReference>
<dbReference type="PANTHER" id="PTHR34595">
    <property type="entry name" value="BLR5612 PROTEIN"/>
    <property type="match status" value="1"/>
</dbReference>
<comment type="caution">
    <text evidence="2">The sequence shown here is derived from an EMBL/GenBank/DDBJ whole genome shotgun (WGS) entry which is preliminary data.</text>
</comment>
<dbReference type="PANTHER" id="PTHR34595:SF7">
    <property type="entry name" value="SLL1039 PROTEIN"/>
    <property type="match status" value="1"/>
</dbReference>
<evidence type="ECO:0000313" key="2">
    <source>
        <dbReference type="EMBL" id="MFC7336918.1"/>
    </source>
</evidence>
<protein>
    <submittedName>
        <fullName evidence="2">Alpha-E domain-containing protein</fullName>
    </submittedName>
</protein>
<evidence type="ECO:0000259" key="1">
    <source>
        <dbReference type="Pfam" id="PF04168"/>
    </source>
</evidence>
<dbReference type="RefSeq" id="WP_379710742.1">
    <property type="nucleotide sequence ID" value="NZ_JBHTBS010000003.1"/>
</dbReference>
<dbReference type="InterPro" id="IPR007296">
    <property type="entry name" value="DUF403"/>
</dbReference>
<reference evidence="3" key="1">
    <citation type="journal article" date="2019" name="Int. J. Syst. Evol. Microbiol.">
        <title>The Global Catalogue of Microorganisms (GCM) 10K type strain sequencing project: providing services to taxonomists for standard genome sequencing and annotation.</title>
        <authorList>
            <consortium name="The Broad Institute Genomics Platform"/>
            <consortium name="The Broad Institute Genome Sequencing Center for Infectious Disease"/>
            <person name="Wu L."/>
            <person name="Ma J."/>
        </authorList>
    </citation>
    <scope>NUCLEOTIDE SEQUENCE [LARGE SCALE GENOMIC DNA]</scope>
    <source>
        <strain evidence="3">CGMCC 4.1467</strain>
    </source>
</reference>
<organism evidence="2 3">
    <name type="scientific">Haloferula chungangensis</name>
    <dbReference type="NCBI Taxonomy" id="1048331"/>
    <lineage>
        <taxon>Bacteria</taxon>
        <taxon>Pseudomonadati</taxon>
        <taxon>Verrucomicrobiota</taxon>
        <taxon>Verrucomicrobiia</taxon>
        <taxon>Verrucomicrobiales</taxon>
        <taxon>Verrucomicrobiaceae</taxon>
        <taxon>Haloferula</taxon>
    </lineage>
</organism>
<feature type="domain" description="DUF403" evidence="1">
    <location>
        <begin position="1"/>
        <end position="312"/>
    </location>
</feature>
<dbReference type="InterPro" id="IPR051680">
    <property type="entry name" value="ATP-dep_Glu-Cys_Ligase-2"/>
</dbReference>
<keyword evidence="3" id="KW-1185">Reference proteome</keyword>
<accession>A0ABW2L3J6</accession>